<evidence type="ECO:0000256" key="1">
    <source>
        <dbReference type="SAM" id="MobiDB-lite"/>
    </source>
</evidence>
<proteinExistence type="predicted"/>
<protein>
    <submittedName>
        <fullName evidence="4">Protein kinase domain-containing protein</fullName>
    </submittedName>
</protein>
<dbReference type="AlphaFoldDB" id="A0A915HHB8"/>
<organism evidence="3 4">
    <name type="scientific">Romanomermis culicivorax</name>
    <name type="common">Nematode worm</name>
    <dbReference type="NCBI Taxonomy" id="13658"/>
    <lineage>
        <taxon>Eukaryota</taxon>
        <taxon>Metazoa</taxon>
        <taxon>Ecdysozoa</taxon>
        <taxon>Nematoda</taxon>
        <taxon>Enoplea</taxon>
        <taxon>Dorylaimia</taxon>
        <taxon>Mermithida</taxon>
        <taxon>Mermithoidea</taxon>
        <taxon>Mermithidae</taxon>
        <taxon>Romanomermis</taxon>
    </lineage>
</organism>
<dbReference type="InterPro" id="IPR011009">
    <property type="entry name" value="Kinase-like_dom_sf"/>
</dbReference>
<evidence type="ECO:0000313" key="3">
    <source>
        <dbReference type="Proteomes" id="UP000887565"/>
    </source>
</evidence>
<dbReference type="FunFam" id="3.30.200.20:FF:000010">
    <property type="entry name" value="Serine/threonine-protein kinase WNK1 isoform 2"/>
    <property type="match status" value="1"/>
</dbReference>
<evidence type="ECO:0000313" key="4">
    <source>
        <dbReference type="WBParaSite" id="nRc.2.0.1.t01018-RA"/>
    </source>
</evidence>
<feature type="region of interest" description="Disordered" evidence="1">
    <location>
        <begin position="93"/>
        <end position="125"/>
    </location>
</feature>
<dbReference type="PROSITE" id="PS50011">
    <property type="entry name" value="PROTEIN_KINASE_DOM"/>
    <property type="match status" value="1"/>
</dbReference>
<dbReference type="Pfam" id="PF00069">
    <property type="entry name" value="Pkinase"/>
    <property type="match status" value="1"/>
</dbReference>
<dbReference type="Gene3D" id="3.30.200.20">
    <property type="entry name" value="Phosphorylase Kinase, domain 1"/>
    <property type="match status" value="1"/>
</dbReference>
<accession>A0A915HHB8</accession>
<reference evidence="4" key="1">
    <citation type="submission" date="2022-11" db="UniProtKB">
        <authorList>
            <consortium name="WormBaseParasite"/>
        </authorList>
    </citation>
    <scope>IDENTIFICATION</scope>
</reference>
<feature type="domain" description="Protein kinase" evidence="2">
    <location>
        <begin position="294"/>
        <end position="388"/>
    </location>
</feature>
<dbReference type="PANTHER" id="PTHR13902">
    <property type="entry name" value="SERINE/THREONINE-PROTEIN KINASE WNK WITH NO LYSINE -RELATED"/>
    <property type="match status" value="1"/>
</dbReference>
<dbReference type="Proteomes" id="UP000887565">
    <property type="component" value="Unplaced"/>
</dbReference>
<dbReference type="GO" id="GO:0004672">
    <property type="term" value="F:protein kinase activity"/>
    <property type="evidence" value="ECO:0007669"/>
    <property type="project" value="InterPro"/>
</dbReference>
<sequence>MMQHHHRKFDQIMVRVNENLPESAPDAENDFFGAEEKKRIKELEEDWGKTILNKNRQMHQRLRERRLKERVGSITAELAALSSAVSNAYRTVSVPSPPPGLRDLESAAHSVAAPKGAPPAPPLRSTSLIPVTTTALASSAIGCTGHAYVHEKDSTKLLEPILEIEKSKPPIGALLIAKTALLNNNDQIPGVVLDKNSADLLLQNKPLVDLSAAKIEATAEAIKKPLEAEASAETPHLSVTASDVAKIQAVVGAKLAVPVETPILVEEEDEVEGEVEGEEFEEKAVDKSPDGRFLKFNEEIGRGSFKTVYRGLDTETGVAVAWCELQENKLNKVERQRFREEAEMLKTLQHPNIVRFYDNFEFISGKRKCIVLVTELMTSGTLKISVKA</sequence>
<dbReference type="GO" id="GO:0005524">
    <property type="term" value="F:ATP binding"/>
    <property type="evidence" value="ECO:0007669"/>
    <property type="project" value="InterPro"/>
</dbReference>
<dbReference type="SUPFAM" id="SSF56112">
    <property type="entry name" value="Protein kinase-like (PK-like)"/>
    <property type="match status" value="1"/>
</dbReference>
<keyword evidence="3" id="KW-1185">Reference proteome</keyword>
<evidence type="ECO:0000259" key="2">
    <source>
        <dbReference type="PROSITE" id="PS50011"/>
    </source>
</evidence>
<name>A0A915HHB8_ROMCU</name>
<dbReference type="WBParaSite" id="nRc.2.0.1.t01018-RA">
    <property type="protein sequence ID" value="nRc.2.0.1.t01018-RA"/>
    <property type="gene ID" value="nRc.2.0.1.g01018"/>
</dbReference>
<dbReference type="InterPro" id="IPR000719">
    <property type="entry name" value="Prot_kinase_dom"/>
</dbReference>
<dbReference type="InterPro" id="IPR050588">
    <property type="entry name" value="WNK_Ser-Thr_kinase"/>
</dbReference>